<protein>
    <recommendedName>
        <fullName evidence="2">Phosphatidate phosphatase APP1 catalytic domain-containing protein</fullName>
    </recommendedName>
</protein>
<feature type="compositionally biased region" description="Low complexity" evidence="1">
    <location>
        <begin position="619"/>
        <end position="633"/>
    </location>
</feature>
<comment type="caution">
    <text evidence="3">The sequence shown here is derived from an EMBL/GenBank/DDBJ whole genome shotgun (WGS) entry which is preliminary data.</text>
</comment>
<name>R4X924_TAPDE</name>
<dbReference type="STRING" id="1097556.R4X924"/>
<sequence>MNDADMINQSGYRRALRYLRTSISQSSLNSRLSTASNDKDLEAVNRYSSNALELVFFPSYASRTRRSETEYNVNIHGWLFTPVPAGKQTRRNRYTMLLARSLAGLPAIPDSATSEGSTNSLAADHGGLDADFEEKIASENGRAEIQIADPNMPNHHDNSEFSDTSAPSTPGAYVSRAASFPFTSSLSDGASRLSRASSMKRQDSNDSQTQKFTRHYSDHDLVNCHANLTTRISPFLAKAAPERVLKCDIFADGERISSTKLMTSENGHFRGTIKIPQSEKDMSKVNRLEARIDENDVSGSTEIHFVGEAGVSVISDVDDTVKHTNILAGMREAFRNAFVRDLPTLTITGVRQWYESMKAMGCNIHYVSNAPYQLWPCLASFIKIAGLPAGSIHLKQYSGFLQGMFEPAAEKKRANVERILVDFPSRKFILIGDSGEQDLELYTELARSAYAKQILGIFIRDVSSIKSAVATPTGESGEDFFSAGQGDNTVDNGTGTHSLEPVAEVVSPAPRLPERKTQALVDLDSSDVPAAKDIKSADSNKSHWADMIDLGLPSISSAIKLAPEALKAIDTVPPKSTTAQSTTDPRAGRPTLPRKPTALRFWSKGEENQEKSNVQSVKPTSRPSLSRTSSASSFQNGIQESVIGSRRPALLRSMSGNSSYYGEGRRLTKAQERTQAWELRLAKARSSLPPQIKIYTWREGSDCQARAEELIRRALKQ</sequence>
<dbReference type="GO" id="GO:0008195">
    <property type="term" value="F:phosphatidate phosphatase activity"/>
    <property type="evidence" value="ECO:0007669"/>
    <property type="project" value="InterPro"/>
</dbReference>
<dbReference type="InterPro" id="IPR019236">
    <property type="entry name" value="APP1_cat"/>
</dbReference>
<evidence type="ECO:0000256" key="1">
    <source>
        <dbReference type="SAM" id="MobiDB-lite"/>
    </source>
</evidence>
<feature type="region of interest" description="Disordered" evidence="1">
    <location>
        <begin position="148"/>
        <end position="172"/>
    </location>
</feature>
<gene>
    <name evidence="3" type="ORF">TAPDE_002126</name>
</gene>
<feature type="domain" description="Phosphatidate phosphatase APP1 catalytic" evidence="2">
    <location>
        <begin position="311"/>
        <end position="461"/>
    </location>
</feature>
<dbReference type="VEuPathDB" id="FungiDB:TAPDE_002126"/>
<feature type="compositionally biased region" description="Polar residues" evidence="1">
    <location>
        <begin position="574"/>
        <end position="584"/>
    </location>
</feature>
<accession>R4X924</accession>
<dbReference type="Pfam" id="PF09949">
    <property type="entry name" value="APP1_cat"/>
    <property type="match status" value="1"/>
</dbReference>
<dbReference type="OrthoDB" id="2117591at2759"/>
<feature type="region of interest" description="Disordered" evidence="1">
    <location>
        <begin position="571"/>
        <end position="639"/>
    </location>
</feature>
<dbReference type="PANTHER" id="PTHR28208:SF3">
    <property type="entry name" value="PHOSPHATIDATE PHOSPHATASE APP1"/>
    <property type="match status" value="1"/>
</dbReference>
<dbReference type="InterPro" id="IPR052935">
    <property type="entry name" value="Mg2+_PAP"/>
</dbReference>
<evidence type="ECO:0000313" key="4">
    <source>
        <dbReference type="Proteomes" id="UP000013776"/>
    </source>
</evidence>
<evidence type="ECO:0000259" key="2">
    <source>
        <dbReference type="Pfam" id="PF09949"/>
    </source>
</evidence>
<dbReference type="AlphaFoldDB" id="R4X924"/>
<dbReference type="PANTHER" id="PTHR28208">
    <property type="entry name" value="PHOSPHATIDATE PHOSPHATASE APP1"/>
    <property type="match status" value="1"/>
</dbReference>
<proteinExistence type="predicted"/>
<dbReference type="eggNOG" id="ENOG502QT5E">
    <property type="taxonomic scope" value="Eukaryota"/>
</dbReference>
<feature type="region of interest" description="Disordered" evidence="1">
    <location>
        <begin position="191"/>
        <end position="211"/>
    </location>
</feature>
<evidence type="ECO:0000313" key="3">
    <source>
        <dbReference type="EMBL" id="CCG82179.1"/>
    </source>
</evidence>
<reference evidence="3 4" key="1">
    <citation type="journal article" date="2013" name="MBio">
        <title>Genome sequencing of the plant pathogen Taphrina deformans, the causal agent of peach leaf curl.</title>
        <authorList>
            <person name="Cisse O.H."/>
            <person name="Almeida J.M.G.C.F."/>
            <person name="Fonseca A."/>
            <person name="Kumar A.A."/>
            <person name="Salojaervi J."/>
            <person name="Overmyer K."/>
            <person name="Hauser P.M."/>
            <person name="Pagni M."/>
        </authorList>
    </citation>
    <scope>NUCLEOTIDE SEQUENCE [LARGE SCALE GENOMIC DNA]</scope>
    <source>
        <strain evidence="4">PYCC 5710 / ATCC 11124 / CBS 356.35 / IMI 108563 / JCM 9778 / NBRC 8474</strain>
    </source>
</reference>
<dbReference type="EMBL" id="CAHR02000072">
    <property type="protein sequence ID" value="CCG82179.1"/>
    <property type="molecule type" value="Genomic_DNA"/>
</dbReference>
<dbReference type="Proteomes" id="UP000013776">
    <property type="component" value="Unassembled WGS sequence"/>
</dbReference>
<organism evidence="3 4">
    <name type="scientific">Taphrina deformans (strain PYCC 5710 / ATCC 11124 / CBS 356.35 / IMI 108563 / JCM 9778 / NBRC 8474)</name>
    <name type="common">Peach leaf curl fungus</name>
    <name type="synonym">Lalaria deformans</name>
    <dbReference type="NCBI Taxonomy" id="1097556"/>
    <lineage>
        <taxon>Eukaryota</taxon>
        <taxon>Fungi</taxon>
        <taxon>Dikarya</taxon>
        <taxon>Ascomycota</taxon>
        <taxon>Taphrinomycotina</taxon>
        <taxon>Taphrinomycetes</taxon>
        <taxon>Taphrinales</taxon>
        <taxon>Taphrinaceae</taxon>
        <taxon>Taphrina</taxon>
    </lineage>
</organism>
<dbReference type="GO" id="GO:0030479">
    <property type="term" value="C:actin cortical patch"/>
    <property type="evidence" value="ECO:0007669"/>
    <property type="project" value="TreeGrafter"/>
</dbReference>
<keyword evidence="4" id="KW-1185">Reference proteome</keyword>